<dbReference type="NCBIfam" id="TIGR02595">
    <property type="entry name" value="PEP_CTERM"/>
    <property type="match status" value="1"/>
</dbReference>
<name>A0A2G4YRM3_9PROT</name>
<evidence type="ECO:0000259" key="2">
    <source>
        <dbReference type="Pfam" id="PF07589"/>
    </source>
</evidence>
<feature type="signal peptide" evidence="1">
    <location>
        <begin position="1"/>
        <end position="32"/>
    </location>
</feature>
<dbReference type="RefSeq" id="WP_099472482.1">
    <property type="nucleotide sequence ID" value="NZ_CP041025.1"/>
</dbReference>
<dbReference type="InParanoid" id="A0A2G4YRM3"/>
<dbReference type="Proteomes" id="UP000229730">
    <property type="component" value="Unassembled WGS sequence"/>
</dbReference>
<evidence type="ECO:0000256" key="1">
    <source>
        <dbReference type="SAM" id="SignalP"/>
    </source>
</evidence>
<sequence length="229" mass="24464">MLNMIKNAIPRKALSFCAAGLLFGASSLSATAGDFVFDMVNTGAIPIDVQVTVSQWDNETIRFTLDQNNPNAFGDLRGLLFHVNENVINLNDLDISFVSAVQNMTGDAKTFDITPTFNLNGSSMTGLSNYDIAVEFGHNGIGGGDDIKSITFDLATTVIGGSLDLDTFFPANMEQFMAVRATSAFDGNDREGSSKLTNCCGTTVPEPSSMAGLMVLAFGGLLWRRKFSA</sequence>
<dbReference type="OrthoDB" id="9773411at2"/>
<feature type="domain" description="Ice-binding protein C-terminal" evidence="2">
    <location>
        <begin position="203"/>
        <end position="226"/>
    </location>
</feature>
<dbReference type="InterPro" id="IPR013424">
    <property type="entry name" value="Ice-binding_C"/>
</dbReference>
<organism evidence="3 4">
    <name type="scientific">Paremcibacter congregatus</name>
    <dbReference type="NCBI Taxonomy" id="2043170"/>
    <lineage>
        <taxon>Bacteria</taxon>
        <taxon>Pseudomonadati</taxon>
        <taxon>Pseudomonadota</taxon>
        <taxon>Alphaproteobacteria</taxon>
        <taxon>Emcibacterales</taxon>
        <taxon>Emcibacteraceae</taxon>
        <taxon>Paremcibacter</taxon>
    </lineage>
</organism>
<dbReference type="AlphaFoldDB" id="A0A2G4YRM3"/>
<evidence type="ECO:0000313" key="3">
    <source>
        <dbReference type="EMBL" id="PHZ84910.1"/>
    </source>
</evidence>
<keyword evidence="4" id="KW-1185">Reference proteome</keyword>
<dbReference type="Pfam" id="PF07589">
    <property type="entry name" value="PEP-CTERM"/>
    <property type="match status" value="1"/>
</dbReference>
<reference evidence="3 4" key="1">
    <citation type="submission" date="2017-10" db="EMBL/GenBank/DDBJ databases">
        <title>Frigbacter circumglobatus gen. nov. sp. nov., isolated from sediment cultured in situ.</title>
        <authorList>
            <person name="Zhao Z."/>
        </authorList>
    </citation>
    <scope>NUCLEOTIDE SEQUENCE [LARGE SCALE GENOMIC DNA]</scope>
    <source>
        <strain evidence="3 4">ZYL</strain>
    </source>
</reference>
<accession>A0A2G4YRM3</accession>
<dbReference type="EMBL" id="PDEM01000020">
    <property type="protein sequence ID" value="PHZ84910.1"/>
    <property type="molecule type" value="Genomic_DNA"/>
</dbReference>
<feature type="chain" id="PRO_5013713876" description="Ice-binding protein C-terminal domain-containing protein" evidence="1">
    <location>
        <begin position="33"/>
        <end position="229"/>
    </location>
</feature>
<protein>
    <recommendedName>
        <fullName evidence="2">Ice-binding protein C-terminal domain-containing protein</fullName>
    </recommendedName>
</protein>
<evidence type="ECO:0000313" key="4">
    <source>
        <dbReference type="Proteomes" id="UP000229730"/>
    </source>
</evidence>
<keyword evidence="1" id="KW-0732">Signal</keyword>
<gene>
    <name evidence="3" type="ORF">CRD36_09295</name>
</gene>
<comment type="caution">
    <text evidence="3">The sequence shown here is derived from an EMBL/GenBank/DDBJ whole genome shotgun (WGS) entry which is preliminary data.</text>
</comment>
<proteinExistence type="predicted"/>